<dbReference type="AlphaFoldDB" id="A0A5B8CAF2"/>
<gene>
    <name evidence="2" type="ORF">FE374_11010</name>
</gene>
<protein>
    <submittedName>
        <fullName evidence="2">DUF1918 domain-containing protein</fullName>
    </submittedName>
</protein>
<dbReference type="KEGG" id="gyu:FE374_11010"/>
<sequence length="167" mass="17686">MRAQRGDHIVLAGGRVGETVRDGEILEVRGEGGSPPYLVRWSDGREALVFPGPDAELRVAHSREEAEAAGAGQSAEASSAHEWQIRVSLFPAGDDTTARVALISDVIGELDAQGASHRGGHDPAVPRIGDEVALARALHHLADQLLARAGHDVETVTGEVDVTIRRD</sequence>
<dbReference type="SUPFAM" id="SSF50118">
    <property type="entry name" value="Cell growth inhibitor/plasmid maintenance toxic component"/>
    <property type="match status" value="1"/>
</dbReference>
<organism evidence="2 3">
    <name type="scientific">Georgenia yuyongxinii</name>
    <dbReference type="NCBI Taxonomy" id="2589797"/>
    <lineage>
        <taxon>Bacteria</taxon>
        <taxon>Bacillati</taxon>
        <taxon>Actinomycetota</taxon>
        <taxon>Actinomycetes</taxon>
        <taxon>Micrococcales</taxon>
        <taxon>Bogoriellaceae</taxon>
        <taxon>Georgenia</taxon>
    </lineage>
</organism>
<accession>A0A5B8CAF2</accession>
<dbReference type="InterPro" id="IPR015057">
    <property type="entry name" value="Rv2632c-like"/>
</dbReference>
<evidence type="ECO:0000313" key="2">
    <source>
        <dbReference type="EMBL" id="QDC25066.1"/>
    </source>
</evidence>
<proteinExistence type="predicted"/>
<dbReference type="RefSeq" id="WP_139929042.1">
    <property type="nucleotide sequence ID" value="NZ_CP040915.1"/>
</dbReference>
<dbReference type="Pfam" id="PF08940">
    <property type="entry name" value="DUF1918"/>
    <property type="match status" value="1"/>
</dbReference>
<dbReference type="Gene3D" id="3.30.160.240">
    <property type="entry name" value="Rv1738"/>
    <property type="match status" value="1"/>
</dbReference>
<name>A0A5B8CAF2_9MICO</name>
<evidence type="ECO:0000313" key="3">
    <source>
        <dbReference type="Proteomes" id="UP000314616"/>
    </source>
</evidence>
<reference evidence="2 3" key="1">
    <citation type="submission" date="2019-05" db="EMBL/GenBank/DDBJ databases">
        <title>Georgenia *** sp. nov., and Georgenia *** sp. nov., isolated from the intestinal contents of plateau pika (Ochotona curzoniae) in the Qinghai-Tibet plateau of China.</title>
        <authorList>
            <person name="Tian Z."/>
        </authorList>
    </citation>
    <scope>NUCLEOTIDE SEQUENCE [LARGE SCALE GENOMIC DNA]</scope>
    <source>
        <strain evidence="2 3">Z443</strain>
    </source>
</reference>
<dbReference type="Gene3D" id="2.30.30.440">
    <property type="entry name" value="Domain of unknown function DUF1918"/>
    <property type="match status" value="1"/>
</dbReference>
<dbReference type="Pfam" id="PF08962">
    <property type="entry name" value="Rv2632c-like"/>
    <property type="match status" value="1"/>
</dbReference>
<dbReference type="InterPro" id="IPR038070">
    <property type="entry name" value="Rv2632c-like_sf"/>
</dbReference>
<feature type="domain" description="DUF1918" evidence="1">
    <location>
        <begin position="1"/>
        <end position="56"/>
    </location>
</feature>
<dbReference type="EMBL" id="CP040915">
    <property type="protein sequence ID" value="QDC25066.1"/>
    <property type="molecule type" value="Genomic_DNA"/>
</dbReference>
<dbReference type="Proteomes" id="UP000314616">
    <property type="component" value="Chromosome"/>
</dbReference>
<dbReference type="InterPro" id="IPR015035">
    <property type="entry name" value="DUF1918"/>
</dbReference>
<dbReference type="OrthoDB" id="4828144at2"/>
<dbReference type="SUPFAM" id="SSF143212">
    <property type="entry name" value="Rv2632c-like"/>
    <property type="match status" value="1"/>
</dbReference>
<evidence type="ECO:0000259" key="1">
    <source>
        <dbReference type="Pfam" id="PF08940"/>
    </source>
</evidence>